<dbReference type="Gene3D" id="1.20.5.4130">
    <property type="match status" value="1"/>
</dbReference>
<dbReference type="Gene3D" id="3.40.50.300">
    <property type="entry name" value="P-loop containing nucleotide triphosphate hydrolases"/>
    <property type="match status" value="1"/>
</dbReference>
<evidence type="ECO:0000256" key="4">
    <source>
        <dbReference type="ARBA" id="ARBA00022741"/>
    </source>
</evidence>
<dbReference type="GO" id="GO:0005524">
    <property type="term" value="F:ATP binding"/>
    <property type="evidence" value="ECO:0007669"/>
    <property type="project" value="UniProtKB-KW"/>
</dbReference>
<dbReference type="InterPro" id="IPR058922">
    <property type="entry name" value="WHD_DRP"/>
</dbReference>
<evidence type="ECO:0000259" key="7">
    <source>
        <dbReference type="Pfam" id="PF00931"/>
    </source>
</evidence>
<evidence type="ECO:0000313" key="12">
    <source>
        <dbReference type="Proteomes" id="UP001140206"/>
    </source>
</evidence>
<organism evidence="11 12">
    <name type="scientific">Rhynchospora pubera</name>
    <dbReference type="NCBI Taxonomy" id="906938"/>
    <lineage>
        <taxon>Eukaryota</taxon>
        <taxon>Viridiplantae</taxon>
        <taxon>Streptophyta</taxon>
        <taxon>Embryophyta</taxon>
        <taxon>Tracheophyta</taxon>
        <taxon>Spermatophyta</taxon>
        <taxon>Magnoliopsida</taxon>
        <taxon>Liliopsida</taxon>
        <taxon>Poales</taxon>
        <taxon>Cyperaceae</taxon>
        <taxon>Cyperoideae</taxon>
        <taxon>Rhynchosporeae</taxon>
        <taxon>Rhynchospora</taxon>
    </lineage>
</organism>
<evidence type="ECO:0000256" key="2">
    <source>
        <dbReference type="ARBA" id="ARBA00022614"/>
    </source>
</evidence>
<dbReference type="FunFam" id="1.10.10.10:FF:000322">
    <property type="entry name" value="Probable disease resistance protein At1g63360"/>
    <property type="match status" value="1"/>
</dbReference>
<gene>
    <name evidence="11" type="ORF">LUZ62_064927</name>
</gene>
<keyword evidence="12" id="KW-1185">Reference proteome</keyword>
<dbReference type="CDD" id="cd14798">
    <property type="entry name" value="RX-CC_like"/>
    <property type="match status" value="1"/>
</dbReference>
<dbReference type="InterPro" id="IPR032675">
    <property type="entry name" value="LRR_dom_sf"/>
</dbReference>
<accession>A0AAV8EK64</accession>
<dbReference type="GO" id="GO:0042742">
    <property type="term" value="P:defense response to bacterium"/>
    <property type="evidence" value="ECO:0007669"/>
    <property type="project" value="UniProtKB-ARBA"/>
</dbReference>
<keyword evidence="4" id="KW-0547">Nucleotide-binding</keyword>
<proteinExistence type="inferred from homology"/>
<evidence type="ECO:0000259" key="8">
    <source>
        <dbReference type="Pfam" id="PF18052"/>
    </source>
</evidence>
<name>A0AAV8EK64_9POAL</name>
<keyword evidence="2" id="KW-0433">Leucine-rich repeat</keyword>
<keyword evidence="3" id="KW-0677">Repeat</keyword>
<dbReference type="GO" id="GO:0002758">
    <property type="term" value="P:innate immune response-activating signaling pathway"/>
    <property type="evidence" value="ECO:0007669"/>
    <property type="project" value="UniProtKB-ARBA"/>
</dbReference>
<comment type="caution">
    <text evidence="11">The sequence shown here is derived from an EMBL/GenBank/DDBJ whole genome shotgun (WGS) entry which is preliminary data.</text>
</comment>
<dbReference type="Gene3D" id="1.10.8.430">
    <property type="entry name" value="Helical domain of apoptotic protease-activating factors"/>
    <property type="match status" value="1"/>
</dbReference>
<evidence type="ECO:0000256" key="3">
    <source>
        <dbReference type="ARBA" id="ARBA00022737"/>
    </source>
</evidence>
<keyword evidence="6" id="KW-0067">ATP-binding</keyword>
<dbReference type="InterPro" id="IPR042197">
    <property type="entry name" value="Apaf_helical"/>
</dbReference>
<dbReference type="InterPro" id="IPR002182">
    <property type="entry name" value="NB-ARC"/>
</dbReference>
<reference evidence="11" key="1">
    <citation type="submission" date="2022-08" db="EMBL/GenBank/DDBJ databases">
        <authorList>
            <person name="Marques A."/>
        </authorList>
    </citation>
    <scope>NUCLEOTIDE SEQUENCE</scope>
    <source>
        <strain evidence="11">RhyPub2mFocal</strain>
        <tissue evidence="11">Leaves</tissue>
    </source>
</reference>
<feature type="domain" description="Disease resistance R13L4/SHOC-2-like LRR" evidence="10">
    <location>
        <begin position="540"/>
        <end position="911"/>
    </location>
</feature>
<dbReference type="PRINTS" id="PR00364">
    <property type="entry name" value="DISEASERSIST"/>
</dbReference>
<dbReference type="SUPFAM" id="SSF52058">
    <property type="entry name" value="L domain-like"/>
    <property type="match status" value="1"/>
</dbReference>
<dbReference type="Pfam" id="PF23559">
    <property type="entry name" value="WHD_DRP"/>
    <property type="match status" value="1"/>
</dbReference>
<evidence type="ECO:0000259" key="9">
    <source>
        <dbReference type="Pfam" id="PF23559"/>
    </source>
</evidence>
<dbReference type="PANTHER" id="PTHR36766:SF70">
    <property type="entry name" value="DISEASE RESISTANCE PROTEIN RGA4"/>
    <property type="match status" value="1"/>
</dbReference>
<dbReference type="Gene3D" id="3.80.10.10">
    <property type="entry name" value="Ribonuclease Inhibitor"/>
    <property type="match status" value="1"/>
</dbReference>
<sequence length="1034" mass="118395">MAADKVGMLLGIPDDIEKLQNTVHDIQCILSDAERKQIDSSAIQRWLMELKDVMYDADDLIDTWQIKTEDCVSSSKFSWSVSLISSFSNTKFAHEIGTKIKEINSRLDEISKKKSDLGLNELQEDARPFKHRRRNSDISLKTDPSVVLADIVGDKIEEDTKLIMKWLTTEEMGVKENVCVVAIVGMPGIGKTTLAKKIFNDPRVQEEFHLKFWVCVSKDVRGIELLKSIIREAGGNHGAAEERSELVPMLERLIRGKKFFLVLDDVWPESQNVWDGLLRGPMISGACGSRLLVTTRDDKVARFMNAIASHQVEKLSDEDSWSLLIKQVRINQTQSETLNDIGHELVKKCNGLPLAIKAIGGVLRKRGKNKTEWQKILRSNLWSVADLPGDFHRAFYLSYEDLPSYLKQCFICCSIYPEDFEFGIQQLVYLWLAEGLLYDDGDLSFWELGAEYYKELISRNLLEASPGHYDQHRCKMHDLLRSFAGYLEKGENFIVRENKQSHMSKSLLKLRRLSIEEIMVNLDYFKKEKSLRTLLLINNSMGDALSDMLLSFSHLRIIDLSGSNITRLSNSFCGLVHLRYLNLCGSKLQSLPDSIGNLRKLVYLSLRSCEQLSHVPSSIFDLLDLRFLTFYNTKVMAFPMGLRKLEELVELRGFKPYKNNSNSFSSLEDLGTMYQIFKLSLYCLEKAFDVTAAKKANLKVKVHLKRLIFSYTPNMGIQVPTIEEKKLAEDVLNELCPPLSLEILTIEGYFGHRLPNWFHVGGADPSNLKFLRYLDLTNCECISQLPSLGQLPNLDLLRIKGAISVTKIGREFLLDDGKDHIRTEVIHSSILPFSQLNKLAFEGMSNWIEWLWEQDQPAMPKLNKLLLNACPKLSSLPKGLLHHATSLEDLVIIAVDQIRYVENLPSVQRIQVLENPNLEKISNLSSLSFIRIRNCPNLKILENLKPFHRMELYDLQMETLPKYLLAVMLEKLTIWCNNELLLKITSQRIGGAEWQKFEHIPVVKIYSNDQSLYAVYQKTPFNFTTNADPQNRRN</sequence>
<dbReference type="InterPro" id="IPR041118">
    <property type="entry name" value="Rx_N"/>
</dbReference>
<dbReference type="InterPro" id="IPR027417">
    <property type="entry name" value="P-loop_NTPase"/>
</dbReference>
<feature type="domain" description="Disease resistance protein winged helix" evidence="9">
    <location>
        <begin position="415"/>
        <end position="483"/>
    </location>
</feature>
<dbReference type="Pfam" id="PF23598">
    <property type="entry name" value="LRR_14"/>
    <property type="match status" value="1"/>
</dbReference>
<dbReference type="AlphaFoldDB" id="A0AAV8EK64"/>
<dbReference type="Pfam" id="PF00931">
    <property type="entry name" value="NB-ARC"/>
    <property type="match status" value="1"/>
</dbReference>
<dbReference type="InterPro" id="IPR036388">
    <property type="entry name" value="WH-like_DNA-bd_sf"/>
</dbReference>
<evidence type="ECO:0000256" key="6">
    <source>
        <dbReference type="ARBA" id="ARBA00022840"/>
    </source>
</evidence>
<dbReference type="InterPro" id="IPR038005">
    <property type="entry name" value="RX-like_CC"/>
</dbReference>
<evidence type="ECO:0000256" key="1">
    <source>
        <dbReference type="ARBA" id="ARBA00008894"/>
    </source>
</evidence>
<dbReference type="GO" id="GO:0043531">
    <property type="term" value="F:ADP binding"/>
    <property type="evidence" value="ECO:0007669"/>
    <property type="project" value="InterPro"/>
</dbReference>
<evidence type="ECO:0000313" key="11">
    <source>
        <dbReference type="EMBL" id="KAJ4780670.1"/>
    </source>
</evidence>
<keyword evidence="5" id="KW-0611">Plant defense</keyword>
<protein>
    <submittedName>
        <fullName evidence="11">Disease resistance protein (CC-NBS-LRR)</fullName>
    </submittedName>
</protein>
<dbReference type="PANTHER" id="PTHR36766">
    <property type="entry name" value="PLANT BROAD-SPECTRUM MILDEW RESISTANCE PROTEIN RPW8"/>
    <property type="match status" value="1"/>
</dbReference>
<dbReference type="InterPro" id="IPR055414">
    <property type="entry name" value="LRR_R13L4/SHOC2-like"/>
</dbReference>
<feature type="domain" description="Disease resistance N-terminal" evidence="8">
    <location>
        <begin position="2"/>
        <end position="78"/>
    </location>
</feature>
<evidence type="ECO:0000256" key="5">
    <source>
        <dbReference type="ARBA" id="ARBA00022821"/>
    </source>
</evidence>
<dbReference type="Pfam" id="PF18052">
    <property type="entry name" value="Rx_N"/>
    <property type="match status" value="1"/>
</dbReference>
<dbReference type="SUPFAM" id="SSF52540">
    <property type="entry name" value="P-loop containing nucleoside triphosphate hydrolases"/>
    <property type="match status" value="1"/>
</dbReference>
<evidence type="ECO:0000259" key="10">
    <source>
        <dbReference type="Pfam" id="PF23598"/>
    </source>
</evidence>
<dbReference type="Gene3D" id="1.10.10.10">
    <property type="entry name" value="Winged helix-like DNA-binding domain superfamily/Winged helix DNA-binding domain"/>
    <property type="match status" value="1"/>
</dbReference>
<dbReference type="SMART" id="SM00369">
    <property type="entry name" value="LRR_TYP"/>
    <property type="match status" value="4"/>
</dbReference>
<comment type="similarity">
    <text evidence="1">Belongs to the disease resistance NB-LRR family.</text>
</comment>
<dbReference type="InterPro" id="IPR003591">
    <property type="entry name" value="Leu-rich_rpt_typical-subtyp"/>
</dbReference>
<feature type="domain" description="NB-ARC" evidence="7">
    <location>
        <begin position="163"/>
        <end position="329"/>
    </location>
</feature>
<dbReference type="Proteomes" id="UP001140206">
    <property type="component" value="Chromosome 3"/>
</dbReference>
<dbReference type="EMBL" id="JAMFTS010000003">
    <property type="protein sequence ID" value="KAJ4780670.1"/>
    <property type="molecule type" value="Genomic_DNA"/>
</dbReference>
<dbReference type="GO" id="GO:0009626">
    <property type="term" value="P:plant-type hypersensitive response"/>
    <property type="evidence" value="ECO:0007669"/>
    <property type="project" value="UniProtKB-ARBA"/>
</dbReference>